<keyword evidence="2" id="KW-1185">Reference proteome</keyword>
<dbReference type="EMBL" id="BTRK01000005">
    <property type="protein sequence ID" value="GMR55077.1"/>
    <property type="molecule type" value="Genomic_DNA"/>
</dbReference>
<dbReference type="Proteomes" id="UP001328107">
    <property type="component" value="Unassembled WGS sequence"/>
</dbReference>
<protein>
    <submittedName>
        <fullName evidence="1">Uncharacterized protein</fullName>
    </submittedName>
</protein>
<feature type="non-terminal residue" evidence="1">
    <location>
        <position position="1"/>
    </location>
</feature>
<comment type="caution">
    <text evidence="1">The sequence shown here is derived from an EMBL/GenBank/DDBJ whole genome shotgun (WGS) entry which is preliminary data.</text>
</comment>
<evidence type="ECO:0000313" key="2">
    <source>
        <dbReference type="Proteomes" id="UP001328107"/>
    </source>
</evidence>
<proteinExistence type="predicted"/>
<organism evidence="1 2">
    <name type="scientific">Pristionchus mayeri</name>
    <dbReference type="NCBI Taxonomy" id="1317129"/>
    <lineage>
        <taxon>Eukaryota</taxon>
        <taxon>Metazoa</taxon>
        <taxon>Ecdysozoa</taxon>
        <taxon>Nematoda</taxon>
        <taxon>Chromadorea</taxon>
        <taxon>Rhabditida</taxon>
        <taxon>Rhabditina</taxon>
        <taxon>Diplogasteromorpha</taxon>
        <taxon>Diplogasteroidea</taxon>
        <taxon>Neodiplogasteridae</taxon>
        <taxon>Pristionchus</taxon>
    </lineage>
</organism>
<dbReference type="AlphaFoldDB" id="A0AAN5I779"/>
<gene>
    <name evidence="1" type="ORF">PMAYCL1PPCAC_25272</name>
</gene>
<sequence>SIHYRTFLYIRFILAQHICILSISNNIKKRLCSRVLYLLCSCGTRYNGEDDHKKHDKKCSGQQFTPHRLKVHERRNEVSFSALM</sequence>
<evidence type="ECO:0000313" key="1">
    <source>
        <dbReference type="EMBL" id="GMR55077.1"/>
    </source>
</evidence>
<name>A0AAN5I779_9BILA</name>
<accession>A0AAN5I779</accession>
<reference evidence="2" key="1">
    <citation type="submission" date="2022-10" db="EMBL/GenBank/DDBJ databases">
        <title>Genome assembly of Pristionchus species.</title>
        <authorList>
            <person name="Yoshida K."/>
            <person name="Sommer R.J."/>
        </authorList>
    </citation>
    <scope>NUCLEOTIDE SEQUENCE [LARGE SCALE GENOMIC DNA]</scope>
    <source>
        <strain evidence="2">RS5460</strain>
    </source>
</reference>